<feature type="transmembrane region" description="Helical" evidence="1">
    <location>
        <begin position="127"/>
        <end position="153"/>
    </location>
</feature>
<dbReference type="EMBL" id="CP035232">
    <property type="protein sequence ID" value="QAT64330.1"/>
    <property type="molecule type" value="Genomic_DNA"/>
</dbReference>
<feature type="transmembrane region" description="Helical" evidence="1">
    <location>
        <begin position="93"/>
        <end position="115"/>
    </location>
</feature>
<reference evidence="2 3" key="1">
    <citation type="submission" date="2019-01" db="EMBL/GenBank/DDBJ databases">
        <title>Genome sequence of Bacillus glycinifermentans SRCM103574.</title>
        <authorList>
            <person name="Kong H.-J."/>
            <person name="Jeong S.-Y."/>
            <person name="Jeong D.-Y."/>
        </authorList>
    </citation>
    <scope>NUCLEOTIDE SEQUENCE [LARGE SCALE GENOMIC DNA]</scope>
    <source>
        <strain evidence="2 3">SRCM103574</strain>
    </source>
</reference>
<dbReference type="AlphaFoldDB" id="A0AAJ3YW11"/>
<feature type="transmembrane region" description="Helical" evidence="1">
    <location>
        <begin position="159"/>
        <end position="178"/>
    </location>
</feature>
<evidence type="ECO:0000313" key="2">
    <source>
        <dbReference type="EMBL" id="QAT64330.1"/>
    </source>
</evidence>
<feature type="transmembrane region" description="Helical" evidence="1">
    <location>
        <begin position="69"/>
        <end position="87"/>
    </location>
</feature>
<dbReference type="GeneID" id="82852022"/>
<dbReference type="GO" id="GO:0016787">
    <property type="term" value="F:hydrolase activity"/>
    <property type="evidence" value="ECO:0007669"/>
    <property type="project" value="UniProtKB-KW"/>
</dbReference>
<keyword evidence="1" id="KW-0472">Membrane</keyword>
<evidence type="ECO:0000256" key="1">
    <source>
        <dbReference type="SAM" id="Phobius"/>
    </source>
</evidence>
<dbReference type="KEGG" id="bgy:BGLY_0906"/>
<keyword evidence="1" id="KW-0812">Transmembrane</keyword>
<dbReference type="PANTHER" id="PTHR40031">
    <property type="entry name" value="HYPOTHETICAL MEMBRANE SPANNING PROTEIN"/>
    <property type="match status" value="1"/>
</dbReference>
<organism evidence="2 3">
    <name type="scientific">Bacillus glycinifermentans</name>
    <dbReference type="NCBI Taxonomy" id="1664069"/>
    <lineage>
        <taxon>Bacteria</taxon>
        <taxon>Bacillati</taxon>
        <taxon>Bacillota</taxon>
        <taxon>Bacilli</taxon>
        <taxon>Bacillales</taxon>
        <taxon>Bacillaceae</taxon>
        <taxon>Bacillus</taxon>
    </lineage>
</organism>
<proteinExistence type="predicted"/>
<dbReference type="PANTHER" id="PTHR40031:SF1">
    <property type="entry name" value="MEMBRANE-BOUND METAL-DEPENDENT HYDROLASE"/>
    <property type="match status" value="1"/>
</dbReference>
<keyword evidence="1" id="KW-1133">Transmembrane helix</keyword>
<dbReference type="Pfam" id="PF04307">
    <property type="entry name" value="YdjM"/>
    <property type="match status" value="1"/>
</dbReference>
<accession>A0AAJ3YW11</accession>
<dbReference type="InterPro" id="IPR053170">
    <property type="entry name" value="Transcription_regulator"/>
</dbReference>
<evidence type="ECO:0000313" key="3">
    <source>
        <dbReference type="Proteomes" id="UP000288675"/>
    </source>
</evidence>
<dbReference type="RefSeq" id="WP_046130966.1">
    <property type="nucleotide sequence ID" value="NZ_CP035232.1"/>
</dbReference>
<dbReference type="Proteomes" id="UP000288675">
    <property type="component" value="Chromosome"/>
</dbReference>
<gene>
    <name evidence="2" type="ORF">EQZ20_04925</name>
</gene>
<keyword evidence="2" id="KW-0378">Hydrolase</keyword>
<dbReference type="InterPro" id="IPR007404">
    <property type="entry name" value="YdjM-like"/>
</dbReference>
<name>A0AAJ3YW11_9BACI</name>
<protein>
    <submittedName>
        <fullName evidence="2">Metal-dependent hydrolase</fullName>
    </submittedName>
</protein>
<sequence>MDTGTHVVMGVALGGIATLDPAVGMDPAMAQAVMIATIAGSQAPDIDTILKLKNNAVYIRHHRGITHSIPAVLIWSLLFPGILYLFYPDANLLHLWLWTLAAVALHVFVDIFNAYGTQALRPFTRKWVALGLINTFDPFIFVSHLAAIAVWLAGADQGYTFLTLYGILAGYYILRFVMQRRIKQELRRKIDDIEEIIISPTMKFRQWRIAVKAKSAFYVGRSIDGKIVILDTFNRVPLPDSPVMKAAKQDKNISAFLSFSPVYRWEIDTYKDHYEVRFIDLRYRSKEHYPFVAIAHIDRDSLDLMRSYTGWIFSEEKLQKKLKLGSV</sequence>